<dbReference type="InterPro" id="IPR007157">
    <property type="entry name" value="PspA_VIPP1"/>
</dbReference>
<comment type="similarity">
    <text evidence="1">Belongs to the PspA/Vipp/IM30 family.</text>
</comment>
<feature type="coiled-coil region" evidence="2">
    <location>
        <begin position="108"/>
        <end position="142"/>
    </location>
</feature>
<dbReference type="OrthoDB" id="9779630at2"/>
<protein>
    <submittedName>
        <fullName evidence="3">PspA/IM30 family protein</fullName>
    </submittedName>
</protein>
<sequence>MGIFKRISNMIKSKTNATLDELENPIELLDQKIRDMENSLGEAKRSSAQIFGNLKETEKKMEETKNDSQQYDEKVRLAMSKGNEELAKKALKLKLESDKKYLALKESFESQKEKAAILKSKLQELEKELDNTRSYRDEAVARLHNAEASTKINEVMANVQSKNNSINIDDIERKIARKESYADGLEELKGKSLDDEFAELEELSLDEELAKYKNNDKKVDNKEKDCIDLELEKYKENK</sequence>
<dbReference type="Proteomes" id="UP000430345">
    <property type="component" value="Unassembled WGS sequence"/>
</dbReference>
<keyword evidence="4" id="KW-1185">Reference proteome</keyword>
<dbReference type="AlphaFoldDB" id="A0A6I1MP65"/>
<feature type="coiled-coil region" evidence="2">
    <location>
        <begin position="19"/>
        <end position="74"/>
    </location>
</feature>
<proteinExistence type="inferred from homology"/>
<evidence type="ECO:0000256" key="1">
    <source>
        <dbReference type="ARBA" id="ARBA00043985"/>
    </source>
</evidence>
<dbReference type="EMBL" id="WHJC01000181">
    <property type="protein sequence ID" value="MPQ44268.1"/>
    <property type="molecule type" value="Genomic_DNA"/>
</dbReference>
<evidence type="ECO:0000313" key="3">
    <source>
        <dbReference type="EMBL" id="MPQ44268.1"/>
    </source>
</evidence>
<reference evidence="3 4" key="1">
    <citation type="submission" date="2019-10" db="EMBL/GenBank/DDBJ databases">
        <title>The Genome Sequence of Clostridium tarantellae Isolated from Fish Brain.</title>
        <authorList>
            <person name="Bano L."/>
            <person name="Kiel M."/>
            <person name="Sales G."/>
            <person name="Doxey A.C."/>
            <person name="Mansfield M.J."/>
            <person name="Schiavone M."/>
            <person name="Rossetto O."/>
            <person name="Pirazzini M."/>
            <person name="Dobrindt U."/>
            <person name="Montecucco C."/>
        </authorList>
    </citation>
    <scope>NUCLEOTIDE SEQUENCE [LARGE SCALE GENOMIC DNA]</scope>
    <source>
        <strain evidence="3 4">DSM 3997</strain>
    </source>
</reference>
<dbReference type="Pfam" id="PF04012">
    <property type="entry name" value="PspA_IM30"/>
    <property type="match status" value="1"/>
</dbReference>
<evidence type="ECO:0000256" key="2">
    <source>
        <dbReference type="SAM" id="Coils"/>
    </source>
</evidence>
<dbReference type="PANTHER" id="PTHR31088">
    <property type="entry name" value="MEMBRANE-ASSOCIATED PROTEIN VIPP1, CHLOROPLASTIC"/>
    <property type="match status" value="1"/>
</dbReference>
<dbReference type="RefSeq" id="WP_152890592.1">
    <property type="nucleotide sequence ID" value="NZ_WHJC01000181.1"/>
</dbReference>
<comment type="caution">
    <text evidence="3">The sequence shown here is derived from an EMBL/GenBank/DDBJ whole genome shotgun (WGS) entry which is preliminary data.</text>
</comment>
<gene>
    <name evidence="3" type="ORF">GBZ86_10905</name>
</gene>
<keyword evidence="2" id="KW-0175">Coiled coil</keyword>
<dbReference type="PANTHER" id="PTHR31088:SF6">
    <property type="entry name" value="PHAGE SHOCK PROTEIN A"/>
    <property type="match status" value="1"/>
</dbReference>
<name>A0A6I1MP65_9CLOT</name>
<evidence type="ECO:0000313" key="4">
    <source>
        <dbReference type="Proteomes" id="UP000430345"/>
    </source>
</evidence>
<accession>A0A6I1MP65</accession>
<organism evidence="3 4">
    <name type="scientific">Clostridium tarantellae</name>
    <dbReference type="NCBI Taxonomy" id="39493"/>
    <lineage>
        <taxon>Bacteria</taxon>
        <taxon>Bacillati</taxon>
        <taxon>Bacillota</taxon>
        <taxon>Clostridia</taxon>
        <taxon>Eubacteriales</taxon>
        <taxon>Clostridiaceae</taxon>
        <taxon>Clostridium</taxon>
    </lineage>
</organism>